<dbReference type="SUPFAM" id="SSF161098">
    <property type="entry name" value="MetI-like"/>
    <property type="match status" value="1"/>
</dbReference>
<feature type="transmembrane region" description="Helical" evidence="6">
    <location>
        <begin position="132"/>
        <end position="159"/>
    </location>
</feature>
<dbReference type="Gene3D" id="1.10.3720.10">
    <property type="entry name" value="MetI-like"/>
    <property type="match status" value="1"/>
</dbReference>
<keyword evidence="4 6" id="KW-1133">Transmembrane helix</keyword>
<feature type="transmembrane region" description="Helical" evidence="6">
    <location>
        <begin position="66"/>
        <end position="89"/>
    </location>
</feature>
<evidence type="ECO:0000256" key="2">
    <source>
        <dbReference type="ARBA" id="ARBA00022448"/>
    </source>
</evidence>
<dbReference type="AlphaFoldDB" id="A0A4R1HUE1"/>
<dbReference type="PANTHER" id="PTHR30177:SF4">
    <property type="entry name" value="OSMOPROTECTANT IMPORT PERMEASE PROTEIN OSMW"/>
    <property type="match status" value="1"/>
</dbReference>
<keyword evidence="5 6" id="KW-0472">Membrane</keyword>
<proteinExistence type="inferred from homology"/>
<feature type="transmembrane region" description="Helical" evidence="6">
    <location>
        <begin position="21"/>
        <end position="46"/>
    </location>
</feature>
<dbReference type="GO" id="GO:0005886">
    <property type="term" value="C:plasma membrane"/>
    <property type="evidence" value="ECO:0007669"/>
    <property type="project" value="UniProtKB-SubCell"/>
</dbReference>
<protein>
    <submittedName>
        <fullName evidence="8">Osmoprotectant transport system permease protein</fullName>
    </submittedName>
</protein>
<dbReference type="PROSITE" id="PS50928">
    <property type="entry name" value="ABC_TM1"/>
    <property type="match status" value="1"/>
</dbReference>
<keyword evidence="9" id="KW-1185">Reference proteome</keyword>
<feature type="domain" description="ABC transmembrane type-1" evidence="7">
    <location>
        <begin position="18"/>
        <end position="198"/>
    </location>
</feature>
<accession>A0A4R1HUE1</accession>
<dbReference type="GO" id="GO:0031460">
    <property type="term" value="P:glycine betaine transport"/>
    <property type="evidence" value="ECO:0007669"/>
    <property type="project" value="TreeGrafter"/>
</dbReference>
<gene>
    <name evidence="8" type="ORF">EV667_3388</name>
</gene>
<dbReference type="RefSeq" id="WP_131836498.1">
    <property type="nucleotide sequence ID" value="NZ_SMFY01000003.1"/>
</dbReference>
<feature type="transmembrane region" description="Helical" evidence="6">
    <location>
        <begin position="179"/>
        <end position="200"/>
    </location>
</feature>
<evidence type="ECO:0000256" key="1">
    <source>
        <dbReference type="ARBA" id="ARBA00004651"/>
    </source>
</evidence>
<evidence type="ECO:0000256" key="4">
    <source>
        <dbReference type="ARBA" id="ARBA00022989"/>
    </source>
</evidence>
<dbReference type="InterPro" id="IPR051204">
    <property type="entry name" value="ABC_transp_perm/SBD"/>
</dbReference>
<dbReference type="PANTHER" id="PTHR30177">
    <property type="entry name" value="GLYCINE BETAINE/L-PROLINE TRANSPORT SYSTEM PERMEASE PROTEIN PROW"/>
    <property type="match status" value="1"/>
</dbReference>
<keyword evidence="2 6" id="KW-0813">Transport</keyword>
<comment type="subcellular location">
    <subcellularLocation>
        <location evidence="1 6">Cell membrane</location>
        <topology evidence="1 6">Multi-pass membrane protein</topology>
    </subcellularLocation>
</comment>
<evidence type="ECO:0000256" key="5">
    <source>
        <dbReference type="ARBA" id="ARBA00023136"/>
    </source>
</evidence>
<evidence type="ECO:0000256" key="6">
    <source>
        <dbReference type="RuleBase" id="RU363032"/>
    </source>
</evidence>
<dbReference type="EMBL" id="SMFY01000003">
    <property type="protein sequence ID" value="TCK23549.1"/>
    <property type="molecule type" value="Genomic_DNA"/>
</dbReference>
<dbReference type="GO" id="GO:0055085">
    <property type="term" value="P:transmembrane transport"/>
    <property type="evidence" value="ECO:0007669"/>
    <property type="project" value="InterPro"/>
</dbReference>
<organism evidence="8 9">
    <name type="scientific">Ancylobacter aquaticus</name>
    <dbReference type="NCBI Taxonomy" id="100"/>
    <lineage>
        <taxon>Bacteria</taxon>
        <taxon>Pseudomonadati</taxon>
        <taxon>Pseudomonadota</taxon>
        <taxon>Alphaproteobacteria</taxon>
        <taxon>Hyphomicrobiales</taxon>
        <taxon>Xanthobacteraceae</taxon>
        <taxon>Ancylobacter</taxon>
    </lineage>
</organism>
<sequence length="209" mass="22136">MSFSEYIEVFGDNILYLLEQHVILFAIALAAAIVLGVTLGTLVYRFKTLDTLIVPVVNVLQACPEIVLLALAIPFLGIGISGALVPLFVKGVLPILRNTASGFASVDPRLLEAARGMGMSPAQILLRVEVPAILPIVIAGIRISAVMLVSVLTLTAYIGVDSLGTLILQGISRMDTTPLLIGSGLTALLAITVNYLLFGLERLASRRVS</sequence>
<comment type="similarity">
    <text evidence="6">Belongs to the binding-protein-dependent transport system permease family.</text>
</comment>
<evidence type="ECO:0000313" key="9">
    <source>
        <dbReference type="Proteomes" id="UP000295030"/>
    </source>
</evidence>
<name>A0A4R1HUE1_ANCAQ</name>
<dbReference type="InterPro" id="IPR000515">
    <property type="entry name" value="MetI-like"/>
</dbReference>
<dbReference type="OrthoDB" id="9801163at2"/>
<dbReference type="CDD" id="cd06261">
    <property type="entry name" value="TM_PBP2"/>
    <property type="match status" value="1"/>
</dbReference>
<reference evidence="8 9" key="1">
    <citation type="submission" date="2019-03" db="EMBL/GenBank/DDBJ databases">
        <title>Genomic Encyclopedia of Type Strains, Phase IV (KMG-IV): sequencing the most valuable type-strain genomes for metagenomic binning, comparative biology and taxonomic classification.</title>
        <authorList>
            <person name="Goeker M."/>
        </authorList>
    </citation>
    <scope>NUCLEOTIDE SEQUENCE [LARGE SCALE GENOMIC DNA]</scope>
    <source>
        <strain evidence="8 9">DSM 101</strain>
    </source>
</reference>
<evidence type="ECO:0000313" key="8">
    <source>
        <dbReference type="EMBL" id="TCK23549.1"/>
    </source>
</evidence>
<dbReference type="InterPro" id="IPR035906">
    <property type="entry name" value="MetI-like_sf"/>
</dbReference>
<comment type="caution">
    <text evidence="8">The sequence shown here is derived from an EMBL/GenBank/DDBJ whole genome shotgun (WGS) entry which is preliminary data.</text>
</comment>
<evidence type="ECO:0000256" key="3">
    <source>
        <dbReference type="ARBA" id="ARBA00022692"/>
    </source>
</evidence>
<dbReference type="Proteomes" id="UP000295030">
    <property type="component" value="Unassembled WGS sequence"/>
</dbReference>
<keyword evidence="3 6" id="KW-0812">Transmembrane</keyword>
<dbReference type="Pfam" id="PF00528">
    <property type="entry name" value="BPD_transp_1"/>
    <property type="match status" value="1"/>
</dbReference>
<evidence type="ECO:0000259" key="7">
    <source>
        <dbReference type="PROSITE" id="PS50928"/>
    </source>
</evidence>